<dbReference type="Proteomes" id="UP000192578">
    <property type="component" value="Unassembled WGS sequence"/>
</dbReference>
<name>A0A9X6NHI4_HYPEX</name>
<dbReference type="EMBL" id="MTYJ01000315">
    <property type="protein sequence ID" value="OWA53339.1"/>
    <property type="molecule type" value="Genomic_DNA"/>
</dbReference>
<proteinExistence type="predicted"/>
<evidence type="ECO:0000313" key="3">
    <source>
        <dbReference type="EMBL" id="OWA53339.1"/>
    </source>
</evidence>
<evidence type="ECO:0000256" key="1">
    <source>
        <dbReference type="SAM" id="MobiDB-lite"/>
    </source>
</evidence>
<sequence>MRVLTFVWLANLAFVARGVDWSERYNVDPRRSALVWTTGHNISVVVCPSDNPLTTPASAAARRSADYNIALDLFPEGALTGDAERELRRREERVKAIIESVIGDTRIISQDRARLMGELVGEVVSKCLREAGGLPPQSGRPYLNPRLIYIDGLVLPLGGAVARLFLERPPPSDDMADLILEDRRSYGPLDITFPSSFVLLNPLTTPASAAARRSADYNIALDLFPEGALTGDAERELRRRERASESHYRECNRRHSHYKSRSCSTHGRTGRGGGLQVSPRSGASATNQDVLLKPSYIAGLVLPLVVRSRGSSWRGRHRRNMADRHLDMDLGANTFMRINSMHNTSIVRALVAEVHWEAFARYGVKLLGNTMSREEYLDAVGLSTGVTMSLIQQINGTVLRQDVITTSRKYVGNFLKAYLLMSNQYFSFMDHSIAWLADDIAVYTADDILRLRSPTGADTLRQEWKKYAAEANKGLKNMRLISVGLLLSYRNSANDIRFQASDTLGNLVPPSWLALKYMFPAV</sequence>
<protein>
    <submittedName>
        <fullName evidence="3">Uncharacterized protein</fullName>
    </submittedName>
</protein>
<comment type="caution">
    <text evidence="3">The sequence shown here is derived from an EMBL/GenBank/DDBJ whole genome shotgun (WGS) entry which is preliminary data.</text>
</comment>
<feature type="signal peptide" evidence="2">
    <location>
        <begin position="1"/>
        <end position="18"/>
    </location>
</feature>
<feature type="chain" id="PRO_5040887592" evidence="2">
    <location>
        <begin position="19"/>
        <end position="522"/>
    </location>
</feature>
<feature type="region of interest" description="Disordered" evidence="1">
    <location>
        <begin position="258"/>
        <end position="282"/>
    </location>
</feature>
<reference evidence="4" key="1">
    <citation type="submission" date="2017-01" db="EMBL/GenBank/DDBJ databases">
        <title>Comparative genomics of anhydrobiosis in the tardigrade Hypsibius dujardini.</title>
        <authorList>
            <person name="Yoshida Y."/>
            <person name="Koutsovoulos G."/>
            <person name="Laetsch D."/>
            <person name="Stevens L."/>
            <person name="Kumar S."/>
            <person name="Horikawa D."/>
            <person name="Ishino K."/>
            <person name="Komine S."/>
            <person name="Tomita M."/>
            <person name="Blaxter M."/>
            <person name="Arakawa K."/>
        </authorList>
    </citation>
    <scope>NUCLEOTIDE SEQUENCE [LARGE SCALE GENOMIC DNA]</scope>
    <source>
        <strain evidence="4">Z151</strain>
    </source>
</reference>
<organism evidence="3 4">
    <name type="scientific">Hypsibius exemplaris</name>
    <name type="common">Freshwater tardigrade</name>
    <dbReference type="NCBI Taxonomy" id="2072580"/>
    <lineage>
        <taxon>Eukaryota</taxon>
        <taxon>Metazoa</taxon>
        <taxon>Ecdysozoa</taxon>
        <taxon>Tardigrada</taxon>
        <taxon>Eutardigrada</taxon>
        <taxon>Parachela</taxon>
        <taxon>Hypsibioidea</taxon>
        <taxon>Hypsibiidae</taxon>
        <taxon>Hypsibius</taxon>
    </lineage>
</organism>
<evidence type="ECO:0000256" key="2">
    <source>
        <dbReference type="SAM" id="SignalP"/>
    </source>
</evidence>
<feature type="region of interest" description="Disordered" evidence="1">
    <location>
        <begin position="234"/>
        <end position="253"/>
    </location>
</feature>
<dbReference type="AlphaFoldDB" id="A0A9X6NHI4"/>
<evidence type="ECO:0000313" key="4">
    <source>
        <dbReference type="Proteomes" id="UP000192578"/>
    </source>
</evidence>
<keyword evidence="4" id="KW-1185">Reference proteome</keyword>
<accession>A0A9X6NHI4</accession>
<keyword evidence="2" id="KW-0732">Signal</keyword>
<dbReference type="OrthoDB" id="10390442at2759"/>
<gene>
    <name evidence="3" type="ORF">BV898_17772</name>
</gene>